<reference evidence="15" key="1">
    <citation type="journal article" date="2023" name="Mol. Phylogenet. Evol.">
        <title>Genome-scale phylogeny and comparative genomics of the fungal order Sordariales.</title>
        <authorList>
            <person name="Hensen N."/>
            <person name="Bonometti L."/>
            <person name="Westerberg I."/>
            <person name="Brannstrom I.O."/>
            <person name="Guillou S."/>
            <person name="Cros-Aarteil S."/>
            <person name="Calhoun S."/>
            <person name="Haridas S."/>
            <person name="Kuo A."/>
            <person name="Mondo S."/>
            <person name="Pangilinan J."/>
            <person name="Riley R."/>
            <person name="LaButti K."/>
            <person name="Andreopoulos B."/>
            <person name="Lipzen A."/>
            <person name="Chen C."/>
            <person name="Yan M."/>
            <person name="Daum C."/>
            <person name="Ng V."/>
            <person name="Clum A."/>
            <person name="Steindorff A."/>
            <person name="Ohm R.A."/>
            <person name="Martin F."/>
            <person name="Silar P."/>
            <person name="Natvig D.O."/>
            <person name="Lalanne C."/>
            <person name="Gautier V."/>
            <person name="Ament-Velasquez S.L."/>
            <person name="Kruys A."/>
            <person name="Hutchinson M.I."/>
            <person name="Powell A.J."/>
            <person name="Barry K."/>
            <person name="Miller A.N."/>
            <person name="Grigoriev I.V."/>
            <person name="Debuchy R."/>
            <person name="Gladieux P."/>
            <person name="Hiltunen Thoren M."/>
            <person name="Johannesson H."/>
        </authorList>
    </citation>
    <scope>NUCLEOTIDE SEQUENCE [LARGE SCALE GENOMIC DNA]</scope>
    <source>
        <strain evidence="15">CBS 284.82</strain>
    </source>
</reference>
<dbReference type="SUPFAM" id="SSF57850">
    <property type="entry name" value="RING/U-box"/>
    <property type="match status" value="1"/>
</dbReference>
<keyword evidence="5" id="KW-0378">Hydrolase</keyword>
<dbReference type="InterPro" id="IPR017907">
    <property type="entry name" value="Znf_RING_CS"/>
</dbReference>
<name>A0AAN6SPF0_9PEZI</name>
<gene>
    <name evidence="14" type="ORF">C8A01DRAFT_38873</name>
</gene>
<feature type="region of interest" description="Disordered" evidence="10">
    <location>
        <begin position="290"/>
        <end position="384"/>
    </location>
</feature>
<feature type="compositionally biased region" description="Basic residues" evidence="10">
    <location>
        <begin position="362"/>
        <end position="376"/>
    </location>
</feature>
<evidence type="ECO:0000313" key="15">
    <source>
        <dbReference type="Proteomes" id="UP001303115"/>
    </source>
</evidence>
<evidence type="ECO:0000256" key="1">
    <source>
        <dbReference type="ARBA" id="ARBA00007025"/>
    </source>
</evidence>
<evidence type="ECO:0000259" key="11">
    <source>
        <dbReference type="PROSITE" id="PS50089"/>
    </source>
</evidence>
<evidence type="ECO:0000256" key="5">
    <source>
        <dbReference type="ARBA" id="ARBA00022801"/>
    </source>
</evidence>
<evidence type="ECO:0000256" key="2">
    <source>
        <dbReference type="ARBA" id="ARBA00022723"/>
    </source>
</evidence>
<feature type="region of interest" description="Disordered" evidence="10">
    <location>
        <begin position="1181"/>
        <end position="1242"/>
    </location>
</feature>
<dbReference type="Gene3D" id="3.40.50.300">
    <property type="entry name" value="P-loop containing nucleotide triphosphate hydrolases"/>
    <property type="match status" value="1"/>
</dbReference>
<feature type="compositionally biased region" description="Basic and acidic residues" evidence="10">
    <location>
        <begin position="84"/>
        <end position="97"/>
    </location>
</feature>
<dbReference type="SMART" id="SM00487">
    <property type="entry name" value="DEXDc"/>
    <property type="match status" value="1"/>
</dbReference>
<dbReference type="InterPro" id="IPR049730">
    <property type="entry name" value="SNF2/RAD54-like_C"/>
</dbReference>
<dbReference type="Gene3D" id="3.40.50.10810">
    <property type="entry name" value="Tandem AAA-ATPase domain"/>
    <property type="match status" value="1"/>
</dbReference>
<proteinExistence type="inferred from homology"/>
<dbReference type="EMBL" id="MU854470">
    <property type="protein sequence ID" value="KAK4034665.1"/>
    <property type="molecule type" value="Genomic_DNA"/>
</dbReference>
<dbReference type="Pfam" id="PF00271">
    <property type="entry name" value="Helicase_C"/>
    <property type="match status" value="1"/>
</dbReference>
<evidence type="ECO:0000256" key="8">
    <source>
        <dbReference type="ARBA" id="ARBA00022840"/>
    </source>
</evidence>
<dbReference type="InterPro" id="IPR038718">
    <property type="entry name" value="SNF2-like_sf"/>
</dbReference>
<dbReference type="AlphaFoldDB" id="A0AAN6SPF0"/>
<dbReference type="GO" id="GO:0016787">
    <property type="term" value="F:hydrolase activity"/>
    <property type="evidence" value="ECO:0007669"/>
    <property type="project" value="UniProtKB-KW"/>
</dbReference>
<sequence length="1242" mass="140335">MSDRSSGSGMFVEQDAEIKSEDESDAGRYNQRRTERGRPGNEDGHRDENEENSDSEDDDEDDSDDDEESDDDDESQKEEEHDDVEAHHGEPEVQVHQDDDDDCMVVDAQDVPDNIKAKFAEYKSAFPEAAAPDVVCTGSVHIKKEHDDDSIILLSDAENDLDFRVDEDDISSDGEGPRERRRRAPKRRKKQNANGGGMEAIDVAAPEEEIWQQPTQEELFDLCMKQQELNNLKSQGSLSLTQMLTLAKITAKIAAVERVAQQQSVPMGQVVDGEDDDDEVEEELNRALAAATGGLPHSSVQEKTATPTPADGPAGDHQREKSAKTKAKKPSRPATKTAKEYWERKHAENGSGPCNVTEDSRKRKRTPNKPNKRKIGNKGDTRESRLMGMLKDTNPIMARAAQGAMAMPGPLETRKQKDQLNAMKSFLFKISSNPNPRSRPVDLKILKDAIKSFGSRKVRAANGRWRLKGMKSTLYNHQLVGVSWMLGQEYSLDSPYGGILGDQMGLGKTVQILAAMSVNRPSPEDVRAGRHQTLIVAPAIAIGQWKREIERHCCEKTFIKRVHHYKSKQNLDAWMWQGADIILASYNEVANAYPSEKALRRIAGRKLDDEEWAEEFEAELGELFGHQFFRVVLDEGHTIRNNHTKTAKACINLTSKYRWILTGTPLHNSIEEFFPYFRFLGAHWAEDHDQFSRQFGNLEKDDSRDRIAAVITSIMLRRRVDDHFLGAPILQIPQTHPTKIVWVDLTVEERLIYRRLESRFRDNMSTHLKAGIAHKKMKTYLAYLTRLRQGVAHQFLLEDVLKQNFTLEDFNYLRRQLTLVGGKIPMHRQLQHWVELEYEASTGGDGNLGSFGKSRFGYDFDMDEELEQMEASKSIEDVICRICYETPDDPTITECGHTFCRDCITGAVALKPSCPTCNAMLFQVDALRQPDGTTAEQSDDENGGRRPRRRKNKKEKREIGDDENRAQPKLRDRSKWIQQYDKNYPNRHLMASAKTMAVKNQILIWQREAPDDKIIVFVNWAKLACIIGRMLFEEEIPFLYYFGDLTPEEKAAAIPDFQENASIKVMVASIRCGGQALNLTCANRVILVDQWWNTAMETQAFGRVHRIGQEKETHFVKIVVKDSIDERLLEMGQAKEGMISKALQEDAAHKTAPTLEELVRLFRVDDPAAAEGDNEAVAEGQVIELSDEDDVAGDEVGSETTDAEDPEDRTTEVWDGEDETTEVGDGEDEATEVGVGEDADEV</sequence>
<keyword evidence="3" id="KW-0547">Nucleotide-binding</keyword>
<feature type="compositionally biased region" description="Polar residues" evidence="10">
    <location>
        <begin position="298"/>
        <end position="307"/>
    </location>
</feature>
<feature type="region of interest" description="Disordered" evidence="10">
    <location>
        <begin position="1"/>
        <end position="102"/>
    </location>
</feature>
<feature type="compositionally biased region" description="Acidic residues" evidence="10">
    <location>
        <begin position="1185"/>
        <end position="1207"/>
    </location>
</feature>
<dbReference type="InterPro" id="IPR014001">
    <property type="entry name" value="Helicase_ATP-bd"/>
</dbReference>
<feature type="compositionally biased region" description="Basic residues" evidence="10">
    <location>
        <begin position="179"/>
        <end position="191"/>
    </location>
</feature>
<evidence type="ECO:0000259" key="12">
    <source>
        <dbReference type="PROSITE" id="PS51192"/>
    </source>
</evidence>
<keyword evidence="2" id="KW-0479">Metal-binding</keyword>
<dbReference type="InterPro" id="IPR000330">
    <property type="entry name" value="SNF2_N"/>
</dbReference>
<dbReference type="CDD" id="cd18008">
    <property type="entry name" value="DEXDc_SHPRH-like"/>
    <property type="match status" value="1"/>
</dbReference>
<dbReference type="GO" id="GO:0008270">
    <property type="term" value="F:zinc ion binding"/>
    <property type="evidence" value="ECO:0007669"/>
    <property type="project" value="UniProtKB-KW"/>
</dbReference>
<keyword evidence="15" id="KW-1185">Reference proteome</keyword>
<dbReference type="Proteomes" id="UP001303115">
    <property type="component" value="Unassembled WGS sequence"/>
</dbReference>
<dbReference type="GO" id="GO:0008094">
    <property type="term" value="F:ATP-dependent activity, acting on DNA"/>
    <property type="evidence" value="ECO:0007669"/>
    <property type="project" value="TreeGrafter"/>
</dbReference>
<organism evidence="14 15">
    <name type="scientific">Parachaetomium inaequale</name>
    <dbReference type="NCBI Taxonomy" id="2588326"/>
    <lineage>
        <taxon>Eukaryota</taxon>
        <taxon>Fungi</taxon>
        <taxon>Dikarya</taxon>
        <taxon>Ascomycota</taxon>
        <taxon>Pezizomycotina</taxon>
        <taxon>Sordariomycetes</taxon>
        <taxon>Sordariomycetidae</taxon>
        <taxon>Sordariales</taxon>
        <taxon>Chaetomiaceae</taxon>
        <taxon>Parachaetomium</taxon>
    </lineage>
</organism>
<keyword evidence="6" id="KW-0347">Helicase</keyword>
<keyword evidence="4 9" id="KW-0863">Zinc-finger</keyword>
<evidence type="ECO:0000256" key="10">
    <source>
        <dbReference type="SAM" id="MobiDB-lite"/>
    </source>
</evidence>
<feature type="compositionally biased region" description="Basic and acidic residues" evidence="10">
    <location>
        <begin position="955"/>
        <end position="972"/>
    </location>
</feature>
<feature type="domain" description="RING-type" evidence="11">
    <location>
        <begin position="880"/>
        <end position="918"/>
    </location>
</feature>
<dbReference type="CDD" id="cd18793">
    <property type="entry name" value="SF2_C_SNF"/>
    <property type="match status" value="1"/>
</dbReference>
<comment type="caution">
    <text evidence="14">The sequence shown here is derived from an EMBL/GenBank/DDBJ whole genome shotgun (WGS) entry which is preliminary data.</text>
</comment>
<dbReference type="Pfam" id="PF13923">
    <property type="entry name" value="zf-C3HC4_2"/>
    <property type="match status" value="1"/>
</dbReference>
<keyword evidence="7" id="KW-0862">Zinc</keyword>
<dbReference type="SUPFAM" id="SSF52540">
    <property type="entry name" value="P-loop containing nucleoside triphosphate hydrolases"/>
    <property type="match status" value="2"/>
</dbReference>
<dbReference type="SMART" id="SM00490">
    <property type="entry name" value="HELICc"/>
    <property type="match status" value="1"/>
</dbReference>
<dbReference type="PANTHER" id="PTHR45626">
    <property type="entry name" value="TRANSCRIPTION TERMINATION FACTOR 2-RELATED"/>
    <property type="match status" value="1"/>
</dbReference>
<evidence type="ECO:0000256" key="9">
    <source>
        <dbReference type="PROSITE-ProRule" id="PRU00175"/>
    </source>
</evidence>
<feature type="region of interest" description="Disordered" evidence="10">
    <location>
        <begin position="929"/>
        <end position="972"/>
    </location>
</feature>
<feature type="compositionally biased region" description="Basic residues" evidence="10">
    <location>
        <begin position="945"/>
        <end position="954"/>
    </location>
</feature>
<evidence type="ECO:0000259" key="13">
    <source>
        <dbReference type="PROSITE" id="PS51194"/>
    </source>
</evidence>
<feature type="region of interest" description="Disordered" evidence="10">
    <location>
        <begin position="165"/>
        <end position="204"/>
    </location>
</feature>
<evidence type="ECO:0000256" key="6">
    <source>
        <dbReference type="ARBA" id="ARBA00022806"/>
    </source>
</evidence>
<dbReference type="PROSITE" id="PS51194">
    <property type="entry name" value="HELICASE_CTER"/>
    <property type="match status" value="1"/>
</dbReference>
<evidence type="ECO:0000256" key="4">
    <source>
        <dbReference type="ARBA" id="ARBA00022771"/>
    </source>
</evidence>
<dbReference type="PROSITE" id="PS00518">
    <property type="entry name" value="ZF_RING_1"/>
    <property type="match status" value="1"/>
</dbReference>
<dbReference type="InterPro" id="IPR050628">
    <property type="entry name" value="SNF2_RAD54_helicase_TF"/>
</dbReference>
<accession>A0AAN6SPF0</accession>
<dbReference type="PROSITE" id="PS51192">
    <property type="entry name" value="HELICASE_ATP_BIND_1"/>
    <property type="match status" value="1"/>
</dbReference>
<protein>
    <submittedName>
        <fullName evidence="14">81e4ad1c-ff53-4b31-96ff-86feb7e2e2d8</fullName>
    </submittedName>
</protein>
<dbReference type="Pfam" id="PF00176">
    <property type="entry name" value="SNF2-rel_dom"/>
    <property type="match status" value="1"/>
</dbReference>
<evidence type="ECO:0000313" key="14">
    <source>
        <dbReference type="EMBL" id="KAK4034665.1"/>
    </source>
</evidence>
<dbReference type="PROSITE" id="PS50089">
    <property type="entry name" value="ZF_RING_2"/>
    <property type="match status" value="1"/>
</dbReference>
<dbReference type="SMART" id="SM00184">
    <property type="entry name" value="RING"/>
    <property type="match status" value="1"/>
</dbReference>
<dbReference type="GO" id="GO:0005524">
    <property type="term" value="F:ATP binding"/>
    <property type="evidence" value="ECO:0007669"/>
    <property type="project" value="UniProtKB-KW"/>
</dbReference>
<feature type="compositionally biased region" description="Acidic residues" evidence="10">
    <location>
        <begin position="49"/>
        <end position="83"/>
    </location>
</feature>
<feature type="domain" description="Helicase ATP-binding" evidence="12">
    <location>
        <begin position="489"/>
        <end position="683"/>
    </location>
</feature>
<feature type="domain" description="Helicase C-terminal" evidence="13">
    <location>
        <begin position="998"/>
        <end position="1159"/>
    </location>
</feature>
<dbReference type="PANTHER" id="PTHR45626:SF17">
    <property type="entry name" value="HELICASE-LIKE TRANSCRIPTION FACTOR"/>
    <property type="match status" value="1"/>
</dbReference>
<evidence type="ECO:0000256" key="3">
    <source>
        <dbReference type="ARBA" id="ARBA00022741"/>
    </source>
</evidence>
<dbReference type="GO" id="GO:0005634">
    <property type="term" value="C:nucleus"/>
    <property type="evidence" value="ECO:0007669"/>
    <property type="project" value="TreeGrafter"/>
</dbReference>
<keyword evidence="8" id="KW-0067">ATP-binding</keyword>
<dbReference type="GO" id="GO:0006281">
    <property type="term" value="P:DNA repair"/>
    <property type="evidence" value="ECO:0007669"/>
    <property type="project" value="TreeGrafter"/>
</dbReference>
<dbReference type="Gene3D" id="3.30.40.10">
    <property type="entry name" value="Zinc/RING finger domain, C3HC4 (zinc finger)"/>
    <property type="match status" value="1"/>
</dbReference>
<dbReference type="InterPro" id="IPR013083">
    <property type="entry name" value="Znf_RING/FYVE/PHD"/>
</dbReference>
<feature type="compositionally biased region" description="Acidic residues" evidence="10">
    <location>
        <begin position="1214"/>
        <end position="1242"/>
    </location>
</feature>
<feature type="compositionally biased region" description="Basic and acidic residues" evidence="10">
    <location>
        <begin position="337"/>
        <end position="348"/>
    </location>
</feature>
<feature type="compositionally biased region" description="Basic and acidic residues" evidence="10">
    <location>
        <begin position="314"/>
        <end position="323"/>
    </location>
</feature>
<evidence type="ECO:0000256" key="7">
    <source>
        <dbReference type="ARBA" id="ARBA00022833"/>
    </source>
</evidence>
<comment type="similarity">
    <text evidence="1">Belongs to the SNF2/RAD54 helicase family.</text>
</comment>
<dbReference type="InterPro" id="IPR001841">
    <property type="entry name" value="Znf_RING"/>
</dbReference>
<dbReference type="InterPro" id="IPR027417">
    <property type="entry name" value="P-loop_NTPase"/>
</dbReference>
<dbReference type="InterPro" id="IPR001650">
    <property type="entry name" value="Helicase_C-like"/>
</dbReference>
<feature type="compositionally biased region" description="Basic and acidic residues" evidence="10">
    <location>
        <begin position="32"/>
        <end position="48"/>
    </location>
</feature>
<dbReference type="GO" id="GO:0004386">
    <property type="term" value="F:helicase activity"/>
    <property type="evidence" value="ECO:0007669"/>
    <property type="project" value="UniProtKB-KW"/>
</dbReference>